<sequence length="83" mass="9225">MICSPKWDILTVQIVDAQTYRNPRNPFLFKRPFLFSLKAAVGGKIPSPSFQRYLPQIQTSPTTHLSLPASTKPPADALALILC</sequence>
<name>A0ACC2LE66_PERAE</name>
<protein>
    <submittedName>
        <fullName evidence="1">Uncharacterized protein</fullName>
    </submittedName>
</protein>
<evidence type="ECO:0000313" key="1">
    <source>
        <dbReference type="EMBL" id="KAJ8631378.1"/>
    </source>
</evidence>
<accession>A0ACC2LE66</accession>
<comment type="caution">
    <text evidence="1">The sequence shown here is derived from an EMBL/GenBank/DDBJ whole genome shotgun (WGS) entry which is preliminary data.</text>
</comment>
<dbReference type="EMBL" id="CM056815">
    <property type="protein sequence ID" value="KAJ8631378.1"/>
    <property type="molecule type" value="Genomic_DNA"/>
</dbReference>
<dbReference type="Proteomes" id="UP001234297">
    <property type="component" value="Chromosome 7"/>
</dbReference>
<keyword evidence="2" id="KW-1185">Reference proteome</keyword>
<organism evidence="1 2">
    <name type="scientific">Persea americana</name>
    <name type="common">Avocado</name>
    <dbReference type="NCBI Taxonomy" id="3435"/>
    <lineage>
        <taxon>Eukaryota</taxon>
        <taxon>Viridiplantae</taxon>
        <taxon>Streptophyta</taxon>
        <taxon>Embryophyta</taxon>
        <taxon>Tracheophyta</taxon>
        <taxon>Spermatophyta</taxon>
        <taxon>Magnoliopsida</taxon>
        <taxon>Magnoliidae</taxon>
        <taxon>Laurales</taxon>
        <taxon>Lauraceae</taxon>
        <taxon>Persea</taxon>
    </lineage>
</organism>
<reference evidence="1 2" key="1">
    <citation type="journal article" date="2022" name="Hortic Res">
        <title>A haplotype resolved chromosomal level avocado genome allows analysis of novel avocado genes.</title>
        <authorList>
            <person name="Nath O."/>
            <person name="Fletcher S.J."/>
            <person name="Hayward A."/>
            <person name="Shaw L.M."/>
            <person name="Masouleh A.K."/>
            <person name="Furtado A."/>
            <person name="Henry R.J."/>
            <person name="Mitter N."/>
        </authorList>
    </citation>
    <scope>NUCLEOTIDE SEQUENCE [LARGE SCALE GENOMIC DNA]</scope>
    <source>
        <strain evidence="2">cv. Hass</strain>
    </source>
</reference>
<gene>
    <name evidence="1" type="ORF">MRB53_024701</name>
</gene>
<proteinExistence type="predicted"/>
<evidence type="ECO:0000313" key="2">
    <source>
        <dbReference type="Proteomes" id="UP001234297"/>
    </source>
</evidence>